<evidence type="ECO:0000256" key="5">
    <source>
        <dbReference type="ARBA" id="ARBA00022670"/>
    </source>
</evidence>
<dbReference type="GO" id="GO:0008239">
    <property type="term" value="F:dipeptidyl-peptidase activity"/>
    <property type="evidence" value="ECO:0007669"/>
    <property type="project" value="TreeGrafter"/>
</dbReference>
<accession>A0A1B6HA79</accession>
<comment type="subcellular location">
    <subcellularLocation>
        <location evidence="1">Lysosome</location>
    </subcellularLocation>
</comment>
<dbReference type="InterPro" id="IPR029058">
    <property type="entry name" value="AB_hydrolase_fold"/>
</dbReference>
<dbReference type="Gene3D" id="3.40.50.1820">
    <property type="entry name" value="alpha/beta hydrolase"/>
    <property type="match status" value="1"/>
</dbReference>
<comment type="subunit">
    <text evidence="3">Homodimer.</text>
</comment>
<evidence type="ECO:0000256" key="3">
    <source>
        <dbReference type="ARBA" id="ARBA00011738"/>
    </source>
</evidence>
<dbReference type="GO" id="GO:0006508">
    <property type="term" value="P:proteolysis"/>
    <property type="evidence" value="ECO:0007669"/>
    <property type="project" value="UniProtKB-KW"/>
</dbReference>
<evidence type="ECO:0000256" key="6">
    <source>
        <dbReference type="ARBA" id="ARBA00022729"/>
    </source>
</evidence>
<evidence type="ECO:0000256" key="17">
    <source>
        <dbReference type="ARBA" id="ARBA00076608"/>
    </source>
</evidence>
<dbReference type="GO" id="GO:0004185">
    <property type="term" value="F:serine-type carboxypeptidase activity"/>
    <property type="evidence" value="ECO:0007669"/>
    <property type="project" value="UniProtKB-EC"/>
</dbReference>
<evidence type="ECO:0000256" key="1">
    <source>
        <dbReference type="ARBA" id="ARBA00004371"/>
    </source>
</evidence>
<dbReference type="InterPro" id="IPR008758">
    <property type="entry name" value="Peptidase_S28"/>
</dbReference>
<dbReference type="PANTHER" id="PTHR11010:SF38">
    <property type="entry name" value="LYSOSOMAL PRO-X CARBOXYPEPTIDASE"/>
    <property type="match status" value="1"/>
</dbReference>
<evidence type="ECO:0000256" key="13">
    <source>
        <dbReference type="ARBA" id="ARBA00059701"/>
    </source>
</evidence>
<dbReference type="PANTHER" id="PTHR11010">
    <property type="entry name" value="PROTEASE S28 PRO-X CARBOXYPEPTIDASE-RELATED"/>
    <property type="match status" value="1"/>
</dbReference>
<evidence type="ECO:0000256" key="15">
    <source>
        <dbReference type="ARBA" id="ARBA00073691"/>
    </source>
</evidence>
<evidence type="ECO:0000256" key="7">
    <source>
        <dbReference type="ARBA" id="ARBA00022801"/>
    </source>
</evidence>
<comment type="catalytic activity">
    <reaction evidence="12">
        <text>Cleavage of a -Pro-|-Xaa bond to release a C-terminal amino acid.</text>
        <dbReference type="EC" id="3.4.16.2"/>
    </reaction>
</comment>
<keyword evidence="11" id="KW-0458">Lysosome</keyword>
<evidence type="ECO:0000256" key="18">
    <source>
        <dbReference type="SAM" id="SignalP"/>
    </source>
</evidence>
<evidence type="ECO:0000256" key="4">
    <source>
        <dbReference type="ARBA" id="ARBA00022645"/>
    </source>
</evidence>
<evidence type="ECO:0000256" key="2">
    <source>
        <dbReference type="ARBA" id="ARBA00011079"/>
    </source>
</evidence>
<reference evidence="19" key="1">
    <citation type="submission" date="2015-11" db="EMBL/GenBank/DDBJ databases">
        <title>De novo transcriptome assembly of four potential Pierce s Disease insect vectors from Arizona vineyards.</title>
        <authorList>
            <person name="Tassone E.E."/>
        </authorList>
    </citation>
    <scope>NUCLEOTIDE SEQUENCE</scope>
</reference>
<keyword evidence="10" id="KW-0325">Glycoprotein</keyword>
<protein>
    <recommendedName>
        <fullName evidence="15">Lysosomal Pro-X carboxypeptidase</fullName>
        <ecNumber evidence="14">3.4.16.2</ecNumber>
    </recommendedName>
    <alternativeName>
        <fullName evidence="17">Proline carboxypeptidase</fullName>
    </alternativeName>
    <alternativeName>
        <fullName evidence="16">Prolylcarboxypeptidase</fullName>
    </alternativeName>
</protein>
<keyword evidence="6 18" id="KW-0732">Signal</keyword>
<evidence type="ECO:0000256" key="12">
    <source>
        <dbReference type="ARBA" id="ARBA00052013"/>
    </source>
</evidence>
<gene>
    <name evidence="19" type="ORF">g.14086</name>
</gene>
<keyword evidence="4" id="KW-0121">Carboxypeptidase</keyword>
<dbReference type="GO" id="GO:0005764">
    <property type="term" value="C:lysosome"/>
    <property type="evidence" value="ECO:0007669"/>
    <property type="project" value="UniProtKB-SubCell"/>
</dbReference>
<evidence type="ECO:0000313" key="19">
    <source>
        <dbReference type="EMBL" id="JAS71573.1"/>
    </source>
</evidence>
<keyword evidence="8" id="KW-0865">Zymogen</keyword>
<keyword evidence="7" id="KW-0378">Hydrolase</keyword>
<dbReference type="EMBL" id="GECU01036133">
    <property type="protein sequence ID" value="JAS71573.1"/>
    <property type="molecule type" value="Transcribed_RNA"/>
</dbReference>
<feature type="signal peptide" evidence="18">
    <location>
        <begin position="1"/>
        <end position="25"/>
    </location>
</feature>
<comment type="function">
    <text evidence="13">Cleaves C-terminal amino acids linked to proline in peptides such as angiotensin II, III and des-Arg9-bradykinin. This cleavage occurs at acidic pH, but enzymatic activity is retained with some substrates at neutral pH.</text>
</comment>
<comment type="similarity">
    <text evidence="2">Belongs to the peptidase S28 family.</text>
</comment>
<keyword evidence="5" id="KW-0645">Protease</keyword>
<evidence type="ECO:0000256" key="16">
    <source>
        <dbReference type="ARBA" id="ARBA00076475"/>
    </source>
</evidence>
<sequence length="467" mass="52872">MMQQPPLLCFSVCVVFLLSVGHTHSQYVFKTEYFDAKLDHFTFLSNATFKLRYLVNDSYWSPDTNAPIFFYTGNEGDITLFAQNTGFMWEIAPEFNALVVFAEHRFYGESMPFGNKSYDEGNIGYLSSSQALMDYVDLIAELKHNHNKQFPVVLFGGSYGGMLAAWMRMTYPASVAGAIASSAPIWQFPGMTRCNSFYRVLTSAFSRVSHKCSDNIRKSWKTIDDITKTDEGKSWLSSTWNLCEPLQSSENVTALRNYLDNVYANLGMVNYPYPTDFLAPLPGHPVRAVCKHLLEKDLKGKKLLSALFQGVSVYFNYTGNATCLDYASAYQPSLGDNGWNYQACTEMVMPICTDGKHDMYEAIKWNFTEYADDCYEEYRVKPDPFHVRNLYGGKHISTASNIIFSNGELDPWSCCGVLHNVSDTAQAIVLADAAHHLDLRASNPADPESVVEARKYYRTVIQQWIFQ</sequence>
<evidence type="ECO:0000256" key="14">
    <source>
        <dbReference type="ARBA" id="ARBA00066456"/>
    </source>
</evidence>
<dbReference type="FunFam" id="1.20.120.980:FF:000002">
    <property type="entry name" value="lysosomal Pro-X carboxypeptidase"/>
    <property type="match status" value="1"/>
</dbReference>
<evidence type="ECO:0000256" key="11">
    <source>
        <dbReference type="ARBA" id="ARBA00023228"/>
    </source>
</evidence>
<evidence type="ECO:0000256" key="10">
    <source>
        <dbReference type="ARBA" id="ARBA00023180"/>
    </source>
</evidence>
<keyword evidence="9" id="KW-1015">Disulfide bond</keyword>
<evidence type="ECO:0000256" key="9">
    <source>
        <dbReference type="ARBA" id="ARBA00023157"/>
    </source>
</evidence>
<evidence type="ECO:0000256" key="8">
    <source>
        <dbReference type="ARBA" id="ARBA00023145"/>
    </source>
</evidence>
<dbReference type="Gene3D" id="1.20.120.980">
    <property type="entry name" value="Serine carboxypeptidase S28, SKS domain"/>
    <property type="match status" value="1"/>
</dbReference>
<dbReference type="AlphaFoldDB" id="A0A1B6HA79"/>
<dbReference type="EC" id="3.4.16.2" evidence="14"/>
<feature type="chain" id="PRO_5008584177" description="Lysosomal Pro-X carboxypeptidase" evidence="18">
    <location>
        <begin position="26"/>
        <end position="467"/>
    </location>
</feature>
<dbReference type="Pfam" id="PF05577">
    <property type="entry name" value="Peptidase_S28"/>
    <property type="match status" value="1"/>
</dbReference>
<name>A0A1B6HA79_9HEMI</name>
<organism evidence="19">
    <name type="scientific">Homalodisca liturata</name>
    <dbReference type="NCBI Taxonomy" id="320908"/>
    <lineage>
        <taxon>Eukaryota</taxon>
        <taxon>Metazoa</taxon>
        <taxon>Ecdysozoa</taxon>
        <taxon>Arthropoda</taxon>
        <taxon>Hexapoda</taxon>
        <taxon>Insecta</taxon>
        <taxon>Pterygota</taxon>
        <taxon>Neoptera</taxon>
        <taxon>Paraneoptera</taxon>
        <taxon>Hemiptera</taxon>
        <taxon>Auchenorrhyncha</taxon>
        <taxon>Membracoidea</taxon>
        <taxon>Cicadellidae</taxon>
        <taxon>Cicadellinae</taxon>
        <taxon>Proconiini</taxon>
        <taxon>Homalodisca</taxon>
    </lineage>
</organism>
<dbReference type="SUPFAM" id="SSF53474">
    <property type="entry name" value="alpha/beta-Hydrolases"/>
    <property type="match status" value="1"/>
</dbReference>
<dbReference type="InterPro" id="IPR042269">
    <property type="entry name" value="Ser_carbopepase_S28_SKS"/>
</dbReference>
<proteinExistence type="inferred from homology"/>